<feature type="transmembrane region" description="Helical" evidence="1">
    <location>
        <begin position="146"/>
        <end position="166"/>
    </location>
</feature>
<reference evidence="2 3" key="1">
    <citation type="submission" date="2015-12" db="EMBL/GenBank/DDBJ databases">
        <title>The genome of Folsomia candida.</title>
        <authorList>
            <person name="Faddeeva A."/>
            <person name="Derks M.F."/>
            <person name="Anvar Y."/>
            <person name="Smit S."/>
            <person name="Van Straalen N."/>
            <person name="Roelofs D."/>
        </authorList>
    </citation>
    <scope>NUCLEOTIDE SEQUENCE [LARGE SCALE GENOMIC DNA]</scope>
    <source>
        <strain evidence="2 3">VU population</strain>
        <tissue evidence="2">Whole body</tissue>
    </source>
</reference>
<feature type="transmembrane region" description="Helical" evidence="1">
    <location>
        <begin position="173"/>
        <end position="191"/>
    </location>
</feature>
<organism evidence="2 3">
    <name type="scientific">Folsomia candida</name>
    <name type="common">Springtail</name>
    <dbReference type="NCBI Taxonomy" id="158441"/>
    <lineage>
        <taxon>Eukaryota</taxon>
        <taxon>Metazoa</taxon>
        <taxon>Ecdysozoa</taxon>
        <taxon>Arthropoda</taxon>
        <taxon>Hexapoda</taxon>
        <taxon>Collembola</taxon>
        <taxon>Entomobryomorpha</taxon>
        <taxon>Isotomoidea</taxon>
        <taxon>Isotomidae</taxon>
        <taxon>Proisotominae</taxon>
        <taxon>Folsomia</taxon>
    </lineage>
</organism>
<keyword evidence="1" id="KW-0472">Membrane</keyword>
<proteinExistence type="predicted"/>
<evidence type="ECO:0000313" key="3">
    <source>
        <dbReference type="Proteomes" id="UP000198287"/>
    </source>
</evidence>
<gene>
    <name evidence="2" type="ORF">Fcan01_17766</name>
</gene>
<accession>A0A226DR14</accession>
<name>A0A226DR14_FOLCA</name>
<dbReference type="AlphaFoldDB" id="A0A226DR14"/>
<protein>
    <submittedName>
        <fullName evidence="2">Uncharacterized protein</fullName>
    </submittedName>
</protein>
<evidence type="ECO:0000313" key="2">
    <source>
        <dbReference type="EMBL" id="OXA47643.1"/>
    </source>
</evidence>
<keyword evidence="1" id="KW-0812">Transmembrane</keyword>
<keyword evidence="3" id="KW-1185">Reference proteome</keyword>
<sequence length="440" mass="49629">MVLEVPNFQGAPVILGTRKFFTQTLIKSLYNVRGADFYGFSGPMAQRNRSLLGIAKIAAEFSKLCNFTPVVKEYEELGKSEIENFAGIVIPFMPASVISNTENCCGEKVRTSISLSLYHKFYFVYCDFNREIVPNDVTLLLQPFDGMTWISLLTLSILLGIFFLVAAKLRRSGDTGGAIFSIFATYILFHWPNKATNNSGLIVLWSFVLIVLNNCYIGVLTSLLVAPLNLDVITGVKGLIEKNYSLTFTKLGHLSGVIRSVGELLDSQKMNGNKSSPPALTLATSLNLSTLADLVEEVAFTPKTAAFGPWDYSSLIWNMVQNRSDEYNTRIKTKSEIRSCHIGKELSSRDANPKFWIFKFHRNKSARMTHAFNIMHASGIHNYWMDLFFWMQASPRIQDVNKYKSISEVKPSTGNKVWPLIKARYLWYSGSSWLALRYQD</sequence>
<evidence type="ECO:0000256" key="1">
    <source>
        <dbReference type="SAM" id="Phobius"/>
    </source>
</evidence>
<feature type="transmembrane region" description="Helical" evidence="1">
    <location>
        <begin position="203"/>
        <end position="226"/>
    </location>
</feature>
<dbReference type="Proteomes" id="UP000198287">
    <property type="component" value="Unassembled WGS sequence"/>
</dbReference>
<comment type="caution">
    <text evidence="2">The sequence shown here is derived from an EMBL/GenBank/DDBJ whole genome shotgun (WGS) entry which is preliminary data.</text>
</comment>
<dbReference type="EMBL" id="LNIX01000013">
    <property type="protein sequence ID" value="OXA47643.1"/>
    <property type="molecule type" value="Genomic_DNA"/>
</dbReference>
<keyword evidence="1" id="KW-1133">Transmembrane helix</keyword>